<organism evidence="3 4">
    <name type="scientific">Desulfobotulus pelophilus</name>
    <dbReference type="NCBI Taxonomy" id="2823377"/>
    <lineage>
        <taxon>Bacteria</taxon>
        <taxon>Pseudomonadati</taxon>
        <taxon>Thermodesulfobacteriota</taxon>
        <taxon>Desulfobacteria</taxon>
        <taxon>Desulfobacterales</taxon>
        <taxon>Desulfobacteraceae</taxon>
        <taxon>Desulfobotulus</taxon>
    </lineage>
</organism>
<dbReference type="EMBL" id="JAPFPW010000009">
    <property type="protein sequence ID" value="MCW7754156.1"/>
    <property type="molecule type" value="Genomic_DNA"/>
</dbReference>
<dbReference type="Gene3D" id="3.90.1150.140">
    <property type="match status" value="1"/>
</dbReference>
<dbReference type="InterPro" id="IPR048502">
    <property type="entry name" value="NamZ_N"/>
</dbReference>
<dbReference type="Pfam" id="PF07075">
    <property type="entry name" value="NamZ_N"/>
    <property type="match status" value="1"/>
</dbReference>
<name>A0ABT3NAF4_9BACT</name>
<keyword evidence="4" id="KW-1185">Reference proteome</keyword>
<dbReference type="PIRSF" id="PIRSF016719">
    <property type="entry name" value="UCP016719"/>
    <property type="match status" value="1"/>
</dbReference>
<dbReference type="Proteomes" id="UP001209681">
    <property type="component" value="Unassembled WGS sequence"/>
</dbReference>
<gene>
    <name evidence="3" type="ORF">OOT00_09160</name>
</gene>
<evidence type="ECO:0000313" key="3">
    <source>
        <dbReference type="EMBL" id="MCW7754156.1"/>
    </source>
</evidence>
<feature type="domain" description="Peptidoglycan beta-N-acetylmuramidase NamZ N-terminal" evidence="1">
    <location>
        <begin position="23"/>
        <end position="224"/>
    </location>
</feature>
<feature type="domain" description="Peptidoglycan beta-N-acetylmuramidase NamZ C-terminal" evidence="2">
    <location>
        <begin position="228"/>
        <end position="388"/>
    </location>
</feature>
<dbReference type="RefSeq" id="WP_265425076.1">
    <property type="nucleotide sequence ID" value="NZ_JAPFPW010000009.1"/>
</dbReference>
<dbReference type="Gene3D" id="3.40.50.12170">
    <property type="entry name" value="Uncharacterised protein PF07075, DUF1343"/>
    <property type="match status" value="1"/>
</dbReference>
<dbReference type="PANTHER" id="PTHR42915:SF1">
    <property type="entry name" value="PEPTIDOGLYCAN BETA-N-ACETYLMURAMIDASE NAMZ"/>
    <property type="match status" value="1"/>
</dbReference>
<accession>A0ABT3NAF4</accession>
<evidence type="ECO:0000259" key="1">
    <source>
        <dbReference type="Pfam" id="PF07075"/>
    </source>
</evidence>
<evidence type="ECO:0000259" key="2">
    <source>
        <dbReference type="Pfam" id="PF20732"/>
    </source>
</evidence>
<dbReference type="InterPro" id="IPR008302">
    <property type="entry name" value="NamZ"/>
</dbReference>
<sequence length="396" mass="44071">MTGTGLDNILKNPPAFLSGRKLGLLANPASTGPDCIHTRDHIQKRFPGQLTALFSPQHGFFAEKQDNMIESAHMEDPILGIPVFSLYGETRIPTPEMLGHIDILLVDIQDVGTRVYTFIHTLALCMEATRKAGIPIVVLDRPNPIGGIKAEGPLLEPEQASFVGLYPIPMRHGLTIGEYALMINTVHQIHADLAVIPMTGWRRDMGFRETGLPWILPSPNMPSPETALVYPGQVLWEGTNLSEGRGTTKPFEFFGAPWLNTHAILRRLPEDALAGSILRPLVFEPTSGKYAGEPCHGFQIHINEPASYSPCYQSLCLLQAVMEQHPSSFALKEPPYEYEYEKLPMDMILGSSKIRESLQNGVSANELRQTWQKDLADYRSRTKDFLLYGPKDTWSA</sequence>
<evidence type="ECO:0000313" key="4">
    <source>
        <dbReference type="Proteomes" id="UP001209681"/>
    </source>
</evidence>
<protein>
    <submittedName>
        <fullName evidence="3">DUF1343 domain-containing protein</fullName>
    </submittedName>
</protein>
<proteinExistence type="predicted"/>
<dbReference type="PANTHER" id="PTHR42915">
    <property type="entry name" value="HYPOTHETICAL 460 KDA PROTEIN IN FEUA-SIGW INTERGENIC REGION [PRECURSOR]"/>
    <property type="match status" value="1"/>
</dbReference>
<reference evidence="3 4" key="1">
    <citation type="submission" date="2022-11" db="EMBL/GenBank/DDBJ databases">
        <title>Desulfobotulus tamanensis H1 sp. nov. - anaerobic, alkaliphilic, sulphate reducing bacterium isolated from terrestrial mud volcano.</title>
        <authorList>
            <person name="Frolova A."/>
            <person name="Merkel A.Y."/>
            <person name="Slobodkin A.I."/>
        </authorList>
    </citation>
    <scope>NUCLEOTIDE SEQUENCE [LARGE SCALE GENOMIC DNA]</scope>
    <source>
        <strain evidence="3 4">H1</strain>
    </source>
</reference>
<dbReference type="Pfam" id="PF20732">
    <property type="entry name" value="NamZ_C"/>
    <property type="match status" value="1"/>
</dbReference>
<dbReference type="InterPro" id="IPR048503">
    <property type="entry name" value="NamZ_C"/>
</dbReference>
<comment type="caution">
    <text evidence="3">The sequence shown here is derived from an EMBL/GenBank/DDBJ whole genome shotgun (WGS) entry which is preliminary data.</text>
</comment>